<dbReference type="InterPro" id="IPR011042">
    <property type="entry name" value="6-blade_b-propeller_TolB-like"/>
</dbReference>
<dbReference type="Gene3D" id="3.40.50.1820">
    <property type="entry name" value="alpha/beta hydrolase"/>
    <property type="match status" value="1"/>
</dbReference>
<evidence type="ECO:0000313" key="5">
    <source>
        <dbReference type="EMBL" id="MBP3192334.1"/>
    </source>
</evidence>
<dbReference type="Pfam" id="PF07676">
    <property type="entry name" value="PD40"/>
    <property type="match status" value="1"/>
</dbReference>
<keyword evidence="1" id="KW-0378">Hydrolase</keyword>
<dbReference type="PANTHER" id="PTHR42776:SF27">
    <property type="entry name" value="DIPEPTIDYL PEPTIDASE FAMILY MEMBER 6"/>
    <property type="match status" value="1"/>
</dbReference>
<dbReference type="GO" id="GO:0006508">
    <property type="term" value="P:proteolysis"/>
    <property type="evidence" value="ECO:0007669"/>
    <property type="project" value="InterPro"/>
</dbReference>
<dbReference type="InterPro" id="IPR011659">
    <property type="entry name" value="WD40"/>
</dbReference>
<dbReference type="PANTHER" id="PTHR42776">
    <property type="entry name" value="SERINE PEPTIDASE S9 FAMILY MEMBER"/>
    <property type="match status" value="1"/>
</dbReference>
<protein>
    <submittedName>
        <fullName evidence="5">S9 family peptidase</fullName>
    </submittedName>
</protein>
<dbReference type="Gene3D" id="2.120.10.30">
    <property type="entry name" value="TolB, C-terminal domain"/>
    <property type="match status" value="1"/>
</dbReference>
<dbReference type="InterPro" id="IPR001375">
    <property type="entry name" value="Peptidase_S9_cat"/>
</dbReference>
<organism evidence="5 6">
    <name type="scientific">Natronogracilivirga saccharolytica</name>
    <dbReference type="NCBI Taxonomy" id="2812953"/>
    <lineage>
        <taxon>Bacteria</taxon>
        <taxon>Pseudomonadati</taxon>
        <taxon>Balneolota</taxon>
        <taxon>Balneolia</taxon>
        <taxon>Balneolales</taxon>
        <taxon>Cyclonatronaceae</taxon>
        <taxon>Natronogracilivirga</taxon>
    </lineage>
</organism>
<dbReference type="AlphaFoldDB" id="A0A8J7RMA3"/>
<dbReference type="Pfam" id="PF00326">
    <property type="entry name" value="Peptidase_S9"/>
    <property type="match status" value="1"/>
</dbReference>
<comment type="caution">
    <text evidence="5">The sequence shown here is derived from an EMBL/GenBank/DDBJ whole genome shotgun (WGS) entry which is preliminary data.</text>
</comment>
<name>A0A8J7RMA3_9BACT</name>
<evidence type="ECO:0000256" key="1">
    <source>
        <dbReference type="ARBA" id="ARBA00022801"/>
    </source>
</evidence>
<accession>A0A8J7RMA3</accession>
<dbReference type="GO" id="GO:0004252">
    <property type="term" value="F:serine-type endopeptidase activity"/>
    <property type="evidence" value="ECO:0007669"/>
    <property type="project" value="TreeGrafter"/>
</dbReference>
<dbReference type="Proteomes" id="UP000673975">
    <property type="component" value="Unassembled WGS sequence"/>
</dbReference>
<evidence type="ECO:0000256" key="2">
    <source>
        <dbReference type="ARBA" id="ARBA00022825"/>
    </source>
</evidence>
<sequence>MNRNIIPFYSSLLHVISVIVIAVLTFGPMTAVSAILPDTSEQDQERPLIKEMLHLGPVNYFSPVFHDDPAIDGSKWDATEILLSDLMDYDEWQPREGLPVAWSDGQHPEWTAHTLADSILVLPGATKEHHNISWSAVYLSNDRFMPASITLKSEGMIRAFLNGEEIAVKNHTDTEDGAEAGSVNANVNLRQGTQLLLVKTMHPAAENSSGSEEELPDWTLEVQVDAGEHQHRIASVIVPERHVMQRDLSNAPRPAGVSVSPDGDLAAVHVRRDLPPDGTPETHIDIRNIPEGTIRHRFAGGMDITGMQWLPEGLRFSYTEAGNDGTNLWVIDLETGEKERILKDVEDFAGYRWSPDASYVIYSVTEKHDPGRDGVIHYRGLQDRRPGYHDRSFLYKLNVEQGSTRRLTAGLLSTTLNSIHPDGKKILFSRNHEVYDERPYGETEYIILDLQTMQTDSLFTVKFAGSGQFSPDGDRILITGGPGTFGDEGVNIPDTLLPNDYDTQAYLYDLESREITSITRDFDPEITGASWDETGRYIYFTVTEKSYRNLYRYDTRRERFRLYDTGPDVAGSLDLAENKAVGVFTGSGASDTPKAWTIDFTDRSPSATVLYDPGAEAYQHVAFGDVREWTFTNKWDEEIDGHVYYPPDFDEDKEYPVIVYYYGGTTPVTRAFAGRYPKELYAAKGYLVYVLQPSGATGFGQEFSARHVNDWGEIAGEEIITGVAAFLDDHAYADRERVGAMGASYGGFMTMYLLTQTDLFAAAVSHAGISNLASYWGEGFWGYQYSGVATANSFPWNRQDIYVNRSPVFQADDIHTPLMLVTGMSDTNVPPGESLQMFTALKLLDRDVAFIAVKDQDHHILDYKKFIRWKEAIISWFDKWLKDEPEWWKENKSDFE</sequence>
<gene>
    <name evidence="5" type="ORF">NATSA_06645</name>
</gene>
<dbReference type="InterPro" id="IPR029058">
    <property type="entry name" value="AB_hydrolase_fold"/>
</dbReference>
<keyword evidence="3" id="KW-0812">Transmembrane</keyword>
<evidence type="ECO:0000313" key="6">
    <source>
        <dbReference type="Proteomes" id="UP000673975"/>
    </source>
</evidence>
<proteinExistence type="predicted"/>
<feature type="domain" description="Peptidase S9 prolyl oligopeptidase catalytic" evidence="4">
    <location>
        <begin position="680"/>
        <end position="883"/>
    </location>
</feature>
<dbReference type="EMBL" id="JAFIDN010000004">
    <property type="protein sequence ID" value="MBP3192334.1"/>
    <property type="molecule type" value="Genomic_DNA"/>
</dbReference>
<reference evidence="5" key="1">
    <citation type="submission" date="2021-02" db="EMBL/GenBank/DDBJ databases">
        <title>Natronogracilivirga saccharolytica gen. nov. sp. nov. a new anaerobic, haloalkiliphilic carbohydrate-fermenting bacterium from soda lake and proposing of Cyclonatronumiaceae fam. nov. in the phylum Balneolaeota.</title>
        <authorList>
            <person name="Zhilina T.N."/>
            <person name="Sorokin D.Y."/>
            <person name="Zavarzina D.G."/>
            <person name="Toshchakov S.V."/>
            <person name="Kublanov I.V."/>
        </authorList>
    </citation>
    <scope>NUCLEOTIDE SEQUENCE</scope>
    <source>
        <strain evidence="5">Z-1702</strain>
    </source>
</reference>
<keyword evidence="6" id="KW-1185">Reference proteome</keyword>
<keyword evidence="2" id="KW-0720">Serine protease</keyword>
<keyword evidence="3" id="KW-1133">Transmembrane helix</keyword>
<dbReference type="SUPFAM" id="SSF82171">
    <property type="entry name" value="DPP6 N-terminal domain-like"/>
    <property type="match status" value="1"/>
</dbReference>
<dbReference type="SUPFAM" id="SSF53474">
    <property type="entry name" value="alpha/beta-Hydrolases"/>
    <property type="match status" value="1"/>
</dbReference>
<feature type="transmembrane region" description="Helical" evidence="3">
    <location>
        <begin position="12"/>
        <end position="36"/>
    </location>
</feature>
<evidence type="ECO:0000259" key="4">
    <source>
        <dbReference type="Pfam" id="PF00326"/>
    </source>
</evidence>
<keyword evidence="3" id="KW-0472">Membrane</keyword>
<keyword evidence="2" id="KW-0645">Protease</keyword>
<evidence type="ECO:0000256" key="3">
    <source>
        <dbReference type="SAM" id="Phobius"/>
    </source>
</evidence>
<dbReference type="RefSeq" id="WP_210511236.1">
    <property type="nucleotide sequence ID" value="NZ_JAFIDN010000004.1"/>
</dbReference>